<dbReference type="PANTHER" id="PTHR47691:SF3">
    <property type="entry name" value="HTH-TYPE TRANSCRIPTIONAL REGULATOR RV0890C-RELATED"/>
    <property type="match status" value="1"/>
</dbReference>
<dbReference type="EMBL" id="JADBEC010000002">
    <property type="protein sequence ID" value="MBE1507707.1"/>
    <property type="molecule type" value="Genomic_DNA"/>
</dbReference>
<dbReference type="InterPro" id="IPR001867">
    <property type="entry name" value="OmpR/PhoB-type_DNA-bd"/>
</dbReference>
<feature type="DNA-binding region" description="OmpR/PhoB-type" evidence="2">
    <location>
        <begin position="7"/>
        <end position="105"/>
    </location>
</feature>
<feature type="domain" description="OmpR/PhoB-type" evidence="4">
    <location>
        <begin position="7"/>
        <end position="105"/>
    </location>
</feature>
<gene>
    <name evidence="5" type="ORF">H4W29_004952</name>
</gene>
<dbReference type="SMART" id="SM00862">
    <property type="entry name" value="Trans_reg_C"/>
    <property type="match status" value="1"/>
</dbReference>
<dbReference type="SUPFAM" id="SSF52540">
    <property type="entry name" value="P-loop containing nucleoside triphosphate hydrolases"/>
    <property type="match status" value="1"/>
</dbReference>
<dbReference type="PROSITE" id="PS51755">
    <property type="entry name" value="OMPR_PHOB"/>
    <property type="match status" value="1"/>
</dbReference>
<dbReference type="InterPro" id="IPR016032">
    <property type="entry name" value="Sig_transdc_resp-reg_C-effctor"/>
</dbReference>
<protein>
    <submittedName>
        <fullName evidence="5">ATPase/DNA-binding winged helix-turn-helix (WHTH) protein</fullName>
    </submittedName>
</protein>
<sequence>MGSHGKNGHFGFGPYRLNPAARVLLRGDDLLAIGSRAFDILVALVQNHGQVLSHGEIMAFAWPGLNVEASNIRVQMTHLRREIGCGENGNRYIASVAGRGYSFVAPVIWEEASDPDQAWPANLSDDQSSDNGSDAATATSLPPRLSHPIGRDGSVSKLSQMVAKRRFVSIVGTGGVGKTTLAILVAHVLPVFEAVYFVDLGTIDDEKAVVGSVAAALGIPFSAGDGIGHIISQLPPRRTLVILDNCEHVIDAVADTVHSLLRRTANMHILTTSREAFRLPGEAIYLLRPLAVPPHTEHLSAAQALLWPAIQLFAERAVDGGYLEPWGDEEATTIAAICRRLDGNPLAIELVASRMGSYGLDRVAELLDNQLALRWRGSRYANPRHQTAEATMDWSYARLSELDQHVFRRLSVFPSEFSLDAALTMFDDDGFEQAEIVKSIGNLIDKSLLSLHSGTGPAHLKLSGIAKTYAEFKLRASGERARVEQRQSLYHVQAHQQCCASMVVSSDAGQVMQLRAS</sequence>
<dbReference type="PRINTS" id="PR00364">
    <property type="entry name" value="DISEASERSIST"/>
</dbReference>
<proteinExistence type="predicted"/>
<evidence type="ECO:0000256" key="1">
    <source>
        <dbReference type="ARBA" id="ARBA00023125"/>
    </source>
</evidence>
<evidence type="ECO:0000313" key="6">
    <source>
        <dbReference type="Proteomes" id="UP000620262"/>
    </source>
</evidence>
<dbReference type="Gene3D" id="1.10.10.10">
    <property type="entry name" value="Winged helix-like DNA-binding domain superfamily/Winged helix DNA-binding domain"/>
    <property type="match status" value="1"/>
</dbReference>
<dbReference type="CDD" id="cd00383">
    <property type="entry name" value="trans_reg_C"/>
    <property type="match status" value="1"/>
</dbReference>
<dbReference type="Proteomes" id="UP000620262">
    <property type="component" value="Unassembled WGS sequence"/>
</dbReference>
<dbReference type="InterPro" id="IPR027417">
    <property type="entry name" value="P-loop_NTPase"/>
</dbReference>
<feature type="compositionally biased region" description="Polar residues" evidence="3">
    <location>
        <begin position="124"/>
        <end position="140"/>
    </location>
</feature>
<accession>A0ABR9IWV6</accession>
<evidence type="ECO:0000256" key="2">
    <source>
        <dbReference type="PROSITE-ProRule" id="PRU01091"/>
    </source>
</evidence>
<feature type="region of interest" description="Disordered" evidence="3">
    <location>
        <begin position="118"/>
        <end position="152"/>
    </location>
</feature>
<evidence type="ECO:0000256" key="3">
    <source>
        <dbReference type="SAM" id="MobiDB-lite"/>
    </source>
</evidence>
<dbReference type="Pfam" id="PF00486">
    <property type="entry name" value="Trans_reg_C"/>
    <property type="match status" value="1"/>
</dbReference>
<evidence type="ECO:0000313" key="5">
    <source>
        <dbReference type="EMBL" id="MBE1507707.1"/>
    </source>
</evidence>
<dbReference type="Pfam" id="PF00931">
    <property type="entry name" value="NB-ARC"/>
    <property type="match status" value="1"/>
</dbReference>
<dbReference type="PANTHER" id="PTHR47691">
    <property type="entry name" value="REGULATOR-RELATED"/>
    <property type="match status" value="1"/>
</dbReference>
<keyword evidence="1 2" id="KW-0238">DNA-binding</keyword>
<dbReference type="SUPFAM" id="SSF46894">
    <property type="entry name" value="C-terminal effector domain of the bipartite response regulators"/>
    <property type="match status" value="1"/>
</dbReference>
<name>A0ABR9IWV6_RHIVS</name>
<keyword evidence="6" id="KW-1185">Reference proteome</keyword>
<comment type="caution">
    <text evidence="5">The sequence shown here is derived from an EMBL/GenBank/DDBJ whole genome shotgun (WGS) entry which is preliminary data.</text>
</comment>
<evidence type="ECO:0000259" key="4">
    <source>
        <dbReference type="PROSITE" id="PS51755"/>
    </source>
</evidence>
<dbReference type="InterPro" id="IPR002182">
    <property type="entry name" value="NB-ARC"/>
</dbReference>
<organism evidence="5 6">
    <name type="scientific">Rhizobium viscosum</name>
    <name type="common">Arthrobacter viscosus</name>
    <dbReference type="NCBI Taxonomy" id="1673"/>
    <lineage>
        <taxon>Bacteria</taxon>
        <taxon>Pseudomonadati</taxon>
        <taxon>Pseudomonadota</taxon>
        <taxon>Alphaproteobacteria</taxon>
        <taxon>Hyphomicrobiales</taxon>
        <taxon>Rhizobiaceae</taxon>
        <taxon>Rhizobium/Agrobacterium group</taxon>
        <taxon>Rhizobium</taxon>
    </lineage>
</organism>
<dbReference type="InterPro" id="IPR036388">
    <property type="entry name" value="WH-like_DNA-bd_sf"/>
</dbReference>
<dbReference type="RefSeq" id="WP_192731416.1">
    <property type="nucleotide sequence ID" value="NZ_BAAAVL010000002.1"/>
</dbReference>
<dbReference type="Gene3D" id="3.40.50.300">
    <property type="entry name" value="P-loop containing nucleotide triphosphate hydrolases"/>
    <property type="match status" value="1"/>
</dbReference>
<reference evidence="5 6" key="1">
    <citation type="submission" date="2020-10" db="EMBL/GenBank/DDBJ databases">
        <title>Sequencing the genomes of 1000 actinobacteria strains.</title>
        <authorList>
            <person name="Klenk H.-P."/>
        </authorList>
    </citation>
    <scope>NUCLEOTIDE SEQUENCE [LARGE SCALE GENOMIC DNA]</scope>
    <source>
        <strain evidence="5 6">DSM 7307</strain>
    </source>
</reference>